<evidence type="ECO:0008006" key="3">
    <source>
        <dbReference type="Google" id="ProtNLM"/>
    </source>
</evidence>
<dbReference type="EMBL" id="GG692396">
    <property type="protein sequence ID" value="EER34407.1"/>
    <property type="molecule type" value="Genomic_DNA"/>
</dbReference>
<dbReference type="RefSeq" id="XP_002546962.1">
    <property type="nucleotide sequence ID" value="XM_002546916.1"/>
</dbReference>
<keyword evidence="2" id="KW-1185">Reference proteome</keyword>
<dbReference type="STRING" id="294747.C5M5Y7"/>
<sequence length="113" mass="13694">MFASLVRYGGYVWKYNKRISTAQKTKLRSRMKQVDENIENIYKGLLQIQGKSNGELTGIEKVDYLKFQFPKENEMIARDKYTTFNKNWKDYRKPVHRVPKWTKLSFRENPKYF</sequence>
<dbReference type="PANTHER" id="PTHR28271">
    <property type="entry name" value="54S RIBOSOMAL PROTEIN L31, MITOCHONDRIAL"/>
    <property type="match status" value="1"/>
</dbReference>
<dbReference type="eggNOG" id="ENOG502S81F">
    <property type="taxonomic scope" value="Eukaryota"/>
</dbReference>
<dbReference type="KEGG" id="ctp:CTRG_01268"/>
<dbReference type="InterPro" id="IPR016340">
    <property type="entry name" value="Ribosomal_mL60"/>
</dbReference>
<dbReference type="PANTHER" id="PTHR28271:SF1">
    <property type="entry name" value="LARGE RIBOSOMAL SUBUNIT PROTEIN ML60"/>
    <property type="match status" value="1"/>
</dbReference>
<dbReference type="HOGENOM" id="CLU_141719_0_0_1"/>
<dbReference type="GO" id="GO:0003735">
    <property type="term" value="F:structural constituent of ribosome"/>
    <property type="evidence" value="ECO:0007669"/>
    <property type="project" value="TreeGrafter"/>
</dbReference>
<dbReference type="VEuPathDB" id="FungiDB:CTRG_01268"/>
<name>C5M5Y7_CANTT</name>
<dbReference type="OrthoDB" id="2332379at2759"/>
<accession>C5M5Y7</accession>
<dbReference type="GO" id="GO:0005762">
    <property type="term" value="C:mitochondrial large ribosomal subunit"/>
    <property type="evidence" value="ECO:0007669"/>
    <property type="project" value="TreeGrafter"/>
</dbReference>
<dbReference type="Proteomes" id="UP000002037">
    <property type="component" value="Unassembled WGS sequence"/>
</dbReference>
<organism evidence="1 2">
    <name type="scientific">Candida tropicalis (strain ATCC MYA-3404 / T1)</name>
    <name type="common">Yeast</name>
    <dbReference type="NCBI Taxonomy" id="294747"/>
    <lineage>
        <taxon>Eukaryota</taxon>
        <taxon>Fungi</taxon>
        <taxon>Dikarya</taxon>
        <taxon>Ascomycota</taxon>
        <taxon>Saccharomycotina</taxon>
        <taxon>Pichiomycetes</taxon>
        <taxon>Debaryomycetaceae</taxon>
        <taxon>Candida/Lodderomyces clade</taxon>
        <taxon>Candida</taxon>
    </lineage>
</organism>
<dbReference type="Pfam" id="PF09784">
    <property type="entry name" value="L31"/>
    <property type="match status" value="1"/>
</dbReference>
<evidence type="ECO:0000313" key="2">
    <source>
        <dbReference type="Proteomes" id="UP000002037"/>
    </source>
</evidence>
<evidence type="ECO:0000313" key="1">
    <source>
        <dbReference type="EMBL" id="EER34407.1"/>
    </source>
</evidence>
<dbReference type="AlphaFoldDB" id="C5M5Y7"/>
<protein>
    <recommendedName>
        <fullName evidence="3">54S ribosomal protein L31, mitochondrial</fullName>
    </recommendedName>
</protein>
<reference evidence="1 2" key="1">
    <citation type="journal article" date="2009" name="Nature">
        <title>Evolution of pathogenicity and sexual reproduction in eight Candida genomes.</title>
        <authorList>
            <person name="Butler G."/>
            <person name="Rasmussen M.D."/>
            <person name="Lin M.F."/>
            <person name="Santos M.A."/>
            <person name="Sakthikumar S."/>
            <person name="Munro C.A."/>
            <person name="Rheinbay E."/>
            <person name="Grabherr M."/>
            <person name="Forche A."/>
            <person name="Reedy J.L."/>
            <person name="Agrafioti I."/>
            <person name="Arnaud M.B."/>
            <person name="Bates S."/>
            <person name="Brown A.J."/>
            <person name="Brunke S."/>
            <person name="Costanzo M.C."/>
            <person name="Fitzpatrick D.A."/>
            <person name="de Groot P.W."/>
            <person name="Harris D."/>
            <person name="Hoyer L.L."/>
            <person name="Hube B."/>
            <person name="Klis F.M."/>
            <person name="Kodira C."/>
            <person name="Lennard N."/>
            <person name="Logue M.E."/>
            <person name="Martin R."/>
            <person name="Neiman A.M."/>
            <person name="Nikolaou E."/>
            <person name="Quail M.A."/>
            <person name="Quinn J."/>
            <person name="Santos M.C."/>
            <person name="Schmitzberger F.F."/>
            <person name="Sherlock G."/>
            <person name="Shah P."/>
            <person name="Silverstein K.A."/>
            <person name="Skrzypek M.S."/>
            <person name="Soll D."/>
            <person name="Staggs R."/>
            <person name="Stansfield I."/>
            <person name="Stumpf M.P."/>
            <person name="Sudbery P.E."/>
            <person name="Srikantha T."/>
            <person name="Zeng Q."/>
            <person name="Berman J."/>
            <person name="Berriman M."/>
            <person name="Heitman J."/>
            <person name="Gow N.A."/>
            <person name="Lorenz M.C."/>
            <person name="Birren B.W."/>
            <person name="Kellis M."/>
            <person name="Cuomo C.A."/>
        </authorList>
    </citation>
    <scope>NUCLEOTIDE SEQUENCE [LARGE SCALE GENOMIC DNA]</scope>
    <source>
        <strain evidence="2">ATCC MYA-3404 / T1</strain>
    </source>
</reference>
<dbReference type="GeneID" id="8297540"/>
<gene>
    <name evidence="1" type="ORF">CTRG_01268</name>
</gene>
<proteinExistence type="predicted"/>